<feature type="domain" description="IraD/Gp25-like" evidence="2">
    <location>
        <begin position="31"/>
        <end position="113"/>
    </location>
</feature>
<dbReference type="OrthoDB" id="9802846at2"/>
<gene>
    <name evidence="3" type="ORF">ELB75_06445</name>
</gene>
<reference evidence="3 4" key="1">
    <citation type="submission" date="2018-12" db="EMBL/GenBank/DDBJ databases">
        <title>Genome sequencing of Eikenella corrodens KCOM 3110 (= JS217).</title>
        <authorList>
            <person name="Koo J.-K."/>
            <person name="Park S.-N."/>
            <person name="Lim Y.K."/>
        </authorList>
    </citation>
    <scope>NUCLEOTIDE SEQUENCE [LARGE SCALE GENOMIC DNA]</scope>
    <source>
        <strain evidence="3 4">KCOM 3110</strain>
    </source>
</reference>
<dbReference type="Pfam" id="PF04965">
    <property type="entry name" value="GPW_gp25"/>
    <property type="match status" value="1"/>
</dbReference>
<proteinExistence type="predicted"/>
<dbReference type="AlphaFoldDB" id="A0A3S9SML3"/>
<sequence>MSAAAPSRTPTTPRSRHWQPAPLGSGQDIVQDLDDINQCIENILATRKGSDVLRPDFGSNWFDYIDYPEDEFIPNTVREVILAIQTWEKRALVEQVTFAGHAPHITMTVHWRVADEVAGEIYRTDIVLEAT</sequence>
<evidence type="ECO:0000259" key="2">
    <source>
        <dbReference type="Pfam" id="PF04965"/>
    </source>
</evidence>
<dbReference type="InterPro" id="IPR007048">
    <property type="entry name" value="IraD/Gp25-like"/>
</dbReference>
<dbReference type="SUPFAM" id="SSF160719">
    <property type="entry name" value="gpW/gp25-like"/>
    <property type="match status" value="1"/>
</dbReference>
<dbReference type="EMBL" id="CP034670">
    <property type="protein sequence ID" value="AZR60801.1"/>
    <property type="molecule type" value="Genomic_DNA"/>
</dbReference>
<accession>A0A3S9SML3</accession>
<feature type="region of interest" description="Disordered" evidence="1">
    <location>
        <begin position="1"/>
        <end position="24"/>
    </location>
</feature>
<organism evidence="3 4">
    <name type="scientific">Eikenella corrodens</name>
    <dbReference type="NCBI Taxonomy" id="539"/>
    <lineage>
        <taxon>Bacteria</taxon>
        <taxon>Pseudomonadati</taxon>
        <taxon>Pseudomonadota</taxon>
        <taxon>Betaproteobacteria</taxon>
        <taxon>Neisseriales</taxon>
        <taxon>Neisseriaceae</taxon>
        <taxon>Eikenella</taxon>
    </lineage>
</organism>
<dbReference type="Gene3D" id="3.10.450.40">
    <property type="match status" value="1"/>
</dbReference>
<dbReference type="Proteomes" id="UP000282435">
    <property type="component" value="Chromosome"/>
</dbReference>
<name>A0A3S9SML3_EIKCO</name>
<evidence type="ECO:0000313" key="4">
    <source>
        <dbReference type="Proteomes" id="UP000282435"/>
    </source>
</evidence>
<protein>
    <submittedName>
        <fullName evidence="3">Phage baseplate protein</fullName>
    </submittedName>
</protein>
<evidence type="ECO:0000313" key="3">
    <source>
        <dbReference type="EMBL" id="AZR60801.1"/>
    </source>
</evidence>
<evidence type="ECO:0000256" key="1">
    <source>
        <dbReference type="SAM" id="MobiDB-lite"/>
    </source>
</evidence>